<comment type="subcellular location">
    <subcellularLocation>
        <location evidence="1">Cell membrane</location>
        <topology evidence="1">Multi-pass membrane protein</topology>
    </subcellularLocation>
</comment>
<name>A0A0R2HXZ6_CARDV</name>
<evidence type="ECO:0000313" key="10">
    <source>
        <dbReference type="EMBL" id="KRN57246.1"/>
    </source>
</evidence>
<dbReference type="InterPro" id="IPR039421">
    <property type="entry name" value="Type_1_exporter"/>
</dbReference>
<dbReference type="InterPro" id="IPR017871">
    <property type="entry name" value="ABC_transporter-like_CS"/>
</dbReference>
<dbReference type="InterPro" id="IPR027417">
    <property type="entry name" value="P-loop_NTPase"/>
</dbReference>
<dbReference type="Pfam" id="PF00664">
    <property type="entry name" value="ABC_membrane"/>
    <property type="match status" value="1"/>
</dbReference>
<evidence type="ECO:0000256" key="1">
    <source>
        <dbReference type="ARBA" id="ARBA00004651"/>
    </source>
</evidence>
<feature type="domain" description="ABC transporter" evidence="8">
    <location>
        <begin position="335"/>
        <end position="572"/>
    </location>
</feature>
<dbReference type="PROSITE" id="PS00211">
    <property type="entry name" value="ABC_TRANSPORTER_1"/>
    <property type="match status" value="1"/>
</dbReference>
<dbReference type="PANTHER" id="PTHR24221">
    <property type="entry name" value="ATP-BINDING CASSETTE SUB-FAMILY B"/>
    <property type="match status" value="1"/>
</dbReference>
<dbReference type="GO" id="GO:0016887">
    <property type="term" value="F:ATP hydrolysis activity"/>
    <property type="evidence" value="ECO:0007669"/>
    <property type="project" value="InterPro"/>
</dbReference>
<dbReference type="InterPro" id="IPR003593">
    <property type="entry name" value="AAA+_ATPase"/>
</dbReference>
<reference evidence="10 11" key="1">
    <citation type="journal article" date="2015" name="Genome Announc.">
        <title>Expanding the biotechnology potential of lactobacilli through comparative genomics of 213 strains and associated genera.</title>
        <authorList>
            <person name="Sun Z."/>
            <person name="Harris H.M."/>
            <person name="McCann A."/>
            <person name="Guo C."/>
            <person name="Argimon S."/>
            <person name="Zhang W."/>
            <person name="Yang X."/>
            <person name="Jeffery I.B."/>
            <person name="Cooney J.C."/>
            <person name="Kagawa T.F."/>
            <person name="Liu W."/>
            <person name="Song Y."/>
            <person name="Salvetti E."/>
            <person name="Wrobel A."/>
            <person name="Rasinkangas P."/>
            <person name="Parkhill J."/>
            <person name="Rea M.C."/>
            <person name="O'Sullivan O."/>
            <person name="Ritari J."/>
            <person name="Douillard F.P."/>
            <person name="Paul Ross R."/>
            <person name="Yang R."/>
            <person name="Briner A.E."/>
            <person name="Felis G.E."/>
            <person name="de Vos W.M."/>
            <person name="Barrangou R."/>
            <person name="Klaenhammer T.R."/>
            <person name="Caufield P.W."/>
            <person name="Cui Y."/>
            <person name="Zhang H."/>
            <person name="O'Toole P.W."/>
        </authorList>
    </citation>
    <scope>NUCLEOTIDE SEQUENCE [LARGE SCALE GENOMIC DNA]</scope>
    <source>
        <strain evidence="10 11">DSM 20623</strain>
    </source>
</reference>
<evidence type="ECO:0000256" key="3">
    <source>
        <dbReference type="ARBA" id="ARBA00022741"/>
    </source>
</evidence>
<dbReference type="SMART" id="SM00382">
    <property type="entry name" value="AAA"/>
    <property type="match status" value="1"/>
</dbReference>
<proteinExistence type="predicted"/>
<dbReference type="InterPro" id="IPR003439">
    <property type="entry name" value="ABC_transporter-like_ATP-bd"/>
</dbReference>
<dbReference type="PROSITE" id="PS50893">
    <property type="entry name" value="ABC_TRANSPORTER_2"/>
    <property type="match status" value="1"/>
</dbReference>
<evidence type="ECO:0000313" key="11">
    <source>
        <dbReference type="Proteomes" id="UP000051658"/>
    </source>
</evidence>
<protein>
    <submittedName>
        <fullName evidence="10">Cytochrome D ABC transporter, ATP-binding and permease protein</fullName>
    </submittedName>
</protein>
<dbReference type="CDD" id="cd18584">
    <property type="entry name" value="ABC_6TM_AarD_CydD"/>
    <property type="match status" value="1"/>
</dbReference>
<feature type="transmembrane region" description="Helical" evidence="7">
    <location>
        <begin position="157"/>
        <end position="178"/>
    </location>
</feature>
<dbReference type="GeneID" id="89588223"/>
<dbReference type="PROSITE" id="PS50929">
    <property type="entry name" value="ABC_TM1F"/>
    <property type="match status" value="1"/>
</dbReference>
<evidence type="ECO:0000256" key="4">
    <source>
        <dbReference type="ARBA" id="ARBA00022840"/>
    </source>
</evidence>
<feature type="domain" description="ABC transmembrane type-1" evidence="9">
    <location>
        <begin position="17"/>
        <end position="299"/>
    </location>
</feature>
<evidence type="ECO:0000256" key="5">
    <source>
        <dbReference type="ARBA" id="ARBA00022989"/>
    </source>
</evidence>
<dbReference type="AlphaFoldDB" id="A0A0R2HXZ6"/>
<dbReference type="GO" id="GO:0042883">
    <property type="term" value="P:cysteine transport"/>
    <property type="evidence" value="ECO:0007669"/>
    <property type="project" value="InterPro"/>
</dbReference>
<gene>
    <name evidence="10" type="ORF">IV74_GL000227</name>
</gene>
<dbReference type="InterPro" id="IPR011527">
    <property type="entry name" value="ABC1_TM_dom"/>
</dbReference>
<dbReference type="PATRIC" id="fig|1449336.4.peg.230"/>
<dbReference type="GO" id="GO:0034040">
    <property type="term" value="F:ATPase-coupled lipid transmembrane transporter activity"/>
    <property type="evidence" value="ECO:0007669"/>
    <property type="project" value="TreeGrafter"/>
</dbReference>
<dbReference type="Gene3D" id="3.40.50.300">
    <property type="entry name" value="P-loop containing nucleotide triphosphate hydrolases"/>
    <property type="match status" value="1"/>
</dbReference>
<dbReference type="InterPro" id="IPR014216">
    <property type="entry name" value="ABC_transptr_CydD"/>
</dbReference>
<sequence length="580" mass="65218">MMDKRLLGLSGMKKMMIMLAGISFLQAFMIIFQARYLALSITGLWNGEGLSHQLTRMLYFFLAFGGRHLLTLIREHLLDKYSYEKGKELRKALLNQVFSLGPNMVQKSGTGNVVTMALEGIRQAENYITLFLSKMMNMMMIPWIVLIYVFTLDVDSGVIMIIVFPIIILFMIILGYAAKGKADRQYETYRILSNHFVDALQGLETLKLLGLSKKYRKNVHDVSESYRKATISTLKIAILSTFALDFFTTLSIAVIALFLGLRLLEGALLLLPALTVLILAPEFFLPLREFSSDYHATLDGKNAMGAILDVLALETPTDVEVLSDEASLWNAESTLKIENLKVSYENNDRLAIDELNFEWKGFGKIGLIGASGSGKSTFIDTIGGFLQPIDGTQIEINGTKIPHFAQRNWQKEMVYIPQKPYLFHDTLANNIRFYQPKASDEAVLIAAQKAGLKEFIEELPEGMNTFVGESGRMMSGGQAQRVAIARAFLETERKILLFDEPTAHLDIETEVALKETILPLMENHLVFFATHRLHWTNEMDMILVLDQGKVVDAGTHEELLAKNGAYVSLMNQMRGELPNE</sequence>
<dbReference type="GO" id="GO:0140359">
    <property type="term" value="F:ABC-type transporter activity"/>
    <property type="evidence" value="ECO:0007669"/>
    <property type="project" value="InterPro"/>
</dbReference>
<dbReference type="RefSeq" id="WP_034571242.1">
    <property type="nucleotide sequence ID" value="NZ_JQBS01000007.1"/>
</dbReference>
<dbReference type="Gene3D" id="1.20.1560.10">
    <property type="entry name" value="ABC transporter type 1, transmembrane domain"/>
    <property type="match status" value="1"/>
</dbReference>
<feature type="transmembrane region" description="Helical" evidence="7">
    <location>
        <begin position="236"/>
        <end position="261"/>
    </location>
</feature>
<dbReference type="GO" id="GO:0005524">
    <property type="term" value="F:ATP binding"/>
    <property type="evidence" value="ECO:0007669"/>
    <property type="project" value="UniProtKB-KW"/>
</dbReference>
<keyword evidence="4 10" id="KW-0067">ATP-binding</keyword>
<organism evidence="10 11">
    <name type="scientific">Carnobacterium divergens DSM 20623</name>
    <dbReference type="NCBI Taxonomy" id="1449336"/>
    <lineage>
        <taxon>Bacteria</taxon>
        <taxon>Bacillati</taxon>
        <taxon>Bacillota</taxon>
        <taxon>Bacilli</taxon>
        <taxon>Lactobacillales</taxon>
        <taxon>Carnobacteriaceae</taxon>
        <taxon>Carnobacterium</taxon>
    </lineage>
</organism>
<dbReference type="SUPFAM" id="SSF90123">
    <property type="entry name" value="ABC transporter transmembrane region"/>
    <property type="match status" value="1"/>
</dbReference>
<dbReference type="Pfam" id="PF00005">
    <property type="entry name" value="ABC_tran"/>
    <property type="match status" value="1"/>
</dbReference>
<evidence type="ECO:0000256" key="2">
    <source>
        <dbReference type="ARBA" id="ARBA00022692"/>
    </source>
</evidence>
<evidence type="ECO:0000259" key="9">
    <source>
        <dbReference type="PROSITE" id="PS50929"/>
    </source>
</evidence>
<keyword evidence="2 7" id="KW-0812">Transmembrane</keyword>
<keyword evidence="6 7" id="KW-0472">Membrane</keyword>
<dbReference type="Proteomes" id="UP000051658">
    <property type="component" value="Unassembled WGS sequence"/>
</dbReference>
<dbReference type="EMBL" id="JQBS01000007">
    <property type="protein sequence ID" value="KRN57246.1"/>
    <property type="molecule type" value="Genomic_DNA"/>
</dbReference>
<dbReference type="NCBIfam" id="TIGR02857">
    <property type="entry name" value="CydD"/>
    <property type="match status" value="1"/>
</dbReference>
<dbReference type="SUPFAM" id="SSF52540">
    <property type="entry name" value="P-loop containing nucleoside triphosphate hydrolases"/>
    <property type="match status" value="1"/>
</dbReference>
<feature type="transmembrane region" description="Helical" evidence="7">
    <location>
        <begin position="131"/>
        <end position="151"/>
    </location>
</feature>
<evidence type="ECO:0000256" key="7">
    <source>
        <dbReference type="SAM" id="Phobius"/>
    </source>
</evidence>
<keyword evidence="11" id="KW-1185">Reference proteome</keyword>
<comment type="caution">
    <text evidence="10">The sequence shown here is derived from an EMBL/GenBank/DDBJ whole genome shotgun (WGS) entry which is preliminary data.</text>
</comment>
<accession>A0A0R2HXZ6</accession>
<dbReference type="eggNOG" id="COG4988">
    <property type="taxonomic scope" value="Bacteria"/>
</dbReference>
<keyword evidence="5 7" id="KW-1133">Transmembrane helix</keyword>
<dbReference type="GO" id="GO:0005886">
    <property type="term" value="C:plasma membrane"/>
    <property type="evidence" value="ECO:0007669"/>
    <property type="project" value="UniProtKB-SubCell"/>
</dbReference>
<dbReference type="PANTHER" id="PTHR24221:SF614">
    <property type="entry name" value="GLUTATHIONE_L-CYSTEINE TRANSPORT SYSTEM ATP-BINDING_PERMEASE PROTEIN CYDC"/>
    <property type="match status" value="1"/>
</dbReference>
<dbReference type="InterPro" id="IPR036640">
    <property type="entry name" value="ABC1_TM_sf"/>
</dbReference>
<evidence type="ECO:0000259" key="8">
    <source>
        <dbReference type="PROSITE" id="PS50893"/>
    </source>
</evidence>
<keyword evidence="3" id="KW-0547">Nucleotide-binding</keyword>
<evidence type="ECO:0000256" key="6">
    <source>
        <dbReference type="ARBA" id="ARBA00023136"/>
    </source>
</evidence>